<organism evidence="1">
    <name type="scientific">Podoviridae sp. ctlSr7</name>
    <dbReference type="NCBI Taxonomy" id="2826573"/>
    <lineage>
        <taxon>Viruses</taxon>
        <taxon>Duplodnaviria</taxon>
        <taxon>Heunggongvirae</taxon>
        <taxon>Uroviricota</taxon>
        <taxon>Caudoviricetes</taxon>
    </lineage>
</organism>
<proteinExistence type="predicted"/>
<evidence type="ECO:0000313" key="1">
    <source>
        <dbReference type="EMBL" id="DAD87150.1"/>
    </source>
</evidence>
<dbReference type="EMBL" id="BK015014">
    <property type="protein sequence ID" value="DAD87150.1"/>
    <property type="molecule type" value="Genomic_DNA"/>
</dbReference>
<reference evidence="1" key="1">
    <citation type="journal article" date="2021" name="Proc. Natl. Acad. Sci. U.S.A.">
        <title>A Catalog of Tens of Thousands of Viruses from Human Metagenomes Reveals Hidden Associations with Chronic Diseases.</title>
        <authorList>
            <person name="Tisza M.J."/>
            <person name="Buck C.B."/>
        </authorList>
    </citation>
    <scope>NUCLEOTIDE SEQUENCE</scope>
    <source>
        <strain evidence="1">CtlSr7</strain>
    </source>
</reference>
<sequence length="66" mass="7524">MCTGRAQANSAYMFIRDETEGVYVGMQTIANNQHYGTITAPVTSGHTYEVRRSSWQTQNDLFIYEI</sequence>
<accession>A0A8S5MXR1</accession>
<name>A0A8S5MXR1_9CAUD</name>
<protein>
    <submittedName>
        <fullName evidence="1">Uncharacterized protein</fullName>
    </submittedName>
</protein>